<dbReference type="OrthoDB" id="2439059at2759"/>
<accession>A0A9J5XF01</accession>
<reference evidence="1 2" key="1">
    <citation type="submission" date="2020-09" db="EMBL/GenBank/DDBJ databases">
        <title>De no assembly of potato wild relative species, Solanum commersonii.</title>
        <authorList>
            <person name="Cho K."/>
        </authorList>
    </citation>
    <scope>NUCLEOTIDE SEQUENCE [LARGE SCALE GENOMIC DNA]</scope>
    <source>
        <strain evidence="1">LZ3.2</strain>
        <tissue evidence="1">Leaf</tissue>
    </source>
</reference>
<dbReference type="PANTHER" id="PTHR10492:SF57">
    <property type="entry name" value="ATP-DEPENDENT DNA HELICASE"/>
    <property type="match status" value="1"/>
</dbReference>
<keyword evidence="2" id="KW-1185">Reference proteome</keyword>
<organism evidence="1 2">
    <name type="scientific">Solanum commersonii</name>
    <name type="common">Commerson's wild potato</name>
    <name type="synonym">Commerson's nightshade</name>
    <dbReference type="NCBI Taxonomy" id="4109"/>
    <lineage>
        <taxon>Eukaryota</taxon>
        <taxon>Viridiplantae</taxon>
        <taxon>Streptophyta</taxon>
        <taxon>Embryophyta</taxon>
        <taxon>Tracheophyta</taxon>
        <taxon>Spermatophyta</taxon>
        <taxon>Magnoliopsida</taxon>
        <taxon>eudicotyledons</taxon>
        <taxon>Gunneridae</taxon>
        <taxon>Pentapetalae</taxon>
        <taxon>asterids</taxon>
        <taxon>lamiids</taxon>
        <taxon>Solanales</taxon>
        <taxon>Solanaceae</taxon>
        <taxon>Solanoideae</taxon>
        <taxon>Solaneae</taxon>
        <taxon>Solanum</taxon>
    </lineage>
</organism>
<dbReference type="EMBL" id="JACXVP010000009">
    <property type="protein sequence ID" value="KAG5586207.1"/>
    <property type="molecule type" value="Genomic_DNA"/>
</dbReference>
<proteinExistence type="predicted"/>
<gene>
    <name evidence="1" type="ORF">H5410_046641</name>
</gene>
<comment type="caution">
    <text evidence="1">The sequence shown here is derived from an EMBL/GenBank/DDBJ whole genome shotgun (WGS) entry which is preliminary data.</text>
</comment>
<sequence>MEVFQGLLDVLIHDEREATKIGNQTFLLVTFTGRPRNMCQQNLDTITLNDKQIEVDEIKEYQSAQWVSLPEETWRLFGYPICEMTLAAYHLQGPKSYEDLHMVNGTYCTTFRKSAEKRELQHSDNTLVNCMIEAVSFQLPYSLRRVFATLLVYCNPANPKELWEQFEECMSEDFKNSKSVELRDV</sequence>
<dbReference type="Proteomes" id="UP000824120">
    <property type="component" value="Chromosome 9"/>
</dbReference>
<dbReference type="PANTHER" id="PTHR10492">
    <property type="match status" value="1"/>
</dbReference>
<evidence type="ECO:0000313" key="1">
    <source>
        <dbReference type="EMBL" id="KAG5586207.1"/>
    </source>
</evidence>
<evidence type="ECO:0000313" key="2">
    <source>
        <dbReference type="Proteomes" id="UP000824120"/>
    </source>
</evidence>
<protein>
    <submittedName>
        <fullName evidence="1">Uncharacterized protein</fullName>
    </submittedName>
</protein>
<dbReference type="AlphaFoldDB" id="A0A9J5XF01"/>
<name>A0A9J5XF01_SOLCO</name>